<protein>
    <recommendedName>
        <fullName evidence="8">Flavoprotein</fullName>
    </recommendedName>
</protein>
<comment type="caution">
    <text evidence="6">The sequence shown here is derived from an EMBL/GenBank/DDBJ whole genome shotgun (WGS) entry which is preliminary data.</text>
</comment>
<feature type="domain" description="RsdA/BaiN/AoA(So)-like Rossmann fold-like" evidence="4">
    <location>
        <begin position="34"/>
        <end position="422"/>
    </location>
</feature>
<organism evidence="6 7">
    <name type="scientific">Pseudoalteromonas peptidolytica F12-50-A1</name>
    <dbReference type="NCBI Taxonomy" id="1315280"/>
    <lineage>
        <taxon>Bacteria</taxon>
        <taxon>Pseudomonadati</taxon>
        <taxon>Pseudomonadota</taxon>
        <taxon>Gammaproteobacteria</taxon>
        <taxon>Alteromonadales</taxon>
        <taxon>Pseudoalteromonadaceae</taxon>
        <taxon>Pseudoalteromonas</taxon>
    </lineage>
</organism>
<keyword evidence="3" id="KW-0274">FAD</keyword>
<evidence type="ECO:0000259" key="4">
    <source>
        <dbReference type="Pfam" id="PF03486"/>
    </source>
</evidence>
<dbReference type="SUPFAM" id="SSF160996">
    <property type="entry name" value="HI0933 insert domain-like"/>
    <property type="match status" value="1"/>
</dbReference>
<dbReference type="Gene3D" id="2.40.30.10">
    <property type="entry name" value="Translation factors"/>
    <property type="match status" value="1"/>
</dbReference>
<gene>
    <name evidence="6" type="ORF">PPEP_a2701</name>
</gene>
<dbReference type="Pfam" id="PF22780">
    <property type="entry name" value="HI0933_like_1st"/>
    <property type="match status" value="1"/>
</dbReference>
<dbReference type="Gene3D" id="1.10.8.260">
    <property type="entry name" value="HI0933 insert domain-like"/>
    <property type="match status" value="1"/>
</dbReference>
<name>A0A8I0MT82_9GAMM</name>
<evidence type="ECO:0008006" key="8">
    <source>
        <dbReference type="Google" id="ProtNLM"/>
    </source>
</evidence>
<evidence type="ECO:0000256" key="2">
    <source>
        <dbReference type="ARBA" id="ARBA00022630"/>
    </source>
</evidence>
<keyword evidence="7" id="KW-1185">Reference proteome</keyword>
<dbReference type="InterPro" id="IPR023166">
    <property type="entry name" value="BaiN-like_dom_sf"/>
</dbReference>
<dbReference type="PANTHER" id="PTHR42887:SF2">
    <property type="entry name" value="OS12G0638800 PROTEIN"/>
    <property type="match status" value="1"/>
</dbReference>
<sequence length="424" mass="46273">MALQLAARKVLIKRVGISCKVLKIGLSEVMQQTDVVVIGAGAAGLMCAAQAGYRGRQVAVVDMGKKPGRKILISGGGRCNFTNENASPANYLCKNPHFVKSCLSRYTQHDFIELVDRHGLAYHHKTLGQLFCDNSAQDIVDILLTECDWAGVSLHLRQEVIAVEHQADGRYVVKTTTQTFNCESVVVAAGGLTMPKLGATPIGYKIAEQFGLAVLPTMAALVPFTLHDHDKARFDGLSGISIDSVVTSESGVQFRENILFTHRGLSGPAILQISSFWKAGEFVSINLLPDLDVQALLHEWRSEQGQKHLKNLLSTILPKRFIEALISDGSIVDKNANQLSHTEIETLTRTLTSWKIKPNGTEGYRTAEVTLGGVDTDELSSKTFEAKKQKGLYFIGEVTDVTGWLGGYNFQYAWSCGWACGQAC</sequence>
<dbReference type="PANTHER" id="PTHR42887">
    <property type="entry name" value="OS12G0638800 PROTEIN"/>
    <property type="match status" value="1"/>
</dbReference>
<dbReference type="InterPro" id="IPR057661">
    <property type="entry name" value="RsdA/BaiN/AoA(So)_Rossmann"/>
</dbReference>
<proteinExistence type="predicted"/>
<dbReference type="Pfam" id="PF03486">
    <property type="entry name" value="HI0933_like"/>
    <property type="match status" value="1"/>
</dbReference>
<evidence type="ECO:0000256" key="1">
    <source>
        <dbReference type="ARBA" id="ARBA00001974"/>
    </source>
</evidence>
<dbReference type="InterPro" id="IPR036188">
    <property type="entry name" value="FAD/NAD-bd_sf"/>
</dbReference>
<dbReference type="PRINTS" id="PR00411">
    <property type="entry name" value="PNDRDTASEI"/>
</dbReference>
<dbReference type="Proteomes" id="UP000660708">
    <property type="component" value="Unassembled WGS sequence"/>
</dbReference>
<evidence type="ECO:0000259" key="5">
    <source>
        <dbReference type="Pfam" id="PF22780"/>
    </source>
</evidence>
<dbReference type="EMBL" id="AQHF01000018">
    <property type="protein sequence ID" value="MBE0344998.1"/>
    <property type="molecule type" value="Genomic_DNA"/>
</dbReference>
<feature type="domain" description="RsdA/BaiN/AoA(So)-like insert" evidence="5">
    <location>
        <begin position="219"/>
        <end position="369"/>
    </location>
</feature>
<evidence type="ECO:0000313" key="6">
    <source>
        <dbReference type="EMBL" id="MBE0344998.1"/>
    </source>
</evidence>
<reference evidence="6 7" key="1">
    <citation type="submission" date="2015-06" db="EMBL/GenBank/DDBJ databases">
        <title>Genome sequence of Pseudoalteromonas peptidolytica.</title>
        <authorList>
            <person name="Xie B.-B."/>
            <person name="Rong J.-C."/>
            <person name="Qin Q.-L."/>
            <person name="Zhang Y.-Z."/>
        </authorList>
    </citation>
    <scope>NUCLEOTIDE SEQUENCE [LARGE SCALE GENOMIC DNA]</scope>
    <source>
        <strain evidence="6 7">F12-50-A1</strain>
    </source>
</reference>
<evidence type="ECO:0000256" key="3">
    <source>
        <dbReference type="ARBA" id="ARBA00022827"/>
    </source>
</evidence>
<keyword evidence="2" id="KW-0285">Flavoprotein</keyword>
<dbReference type="InterPro" id="IPR055178">
    <property type="entry name" value="RsdA/BaiN/AoA(So)-like_dom"/>
</dbReference>
<dbReference type="Gene3D" id="3.50.50.60">
    <property type="entry name" value="FAD/NAD(P)-binding domain"/>
    <property type="match status" value="1"/>
</dbReference>
<comment type="cofactor">
    <cofactor evidence="1">
        <name>FAD</name>
        <dbReference type="ChEBI" id="CHEBI:57692"/>
    </cofactor>
</comment>
<dbReference type="SUPFAM" id="SSF51905">
    <property type="entry name" value="FAD/NAD(P)-binding domain"/>
    <property type="match status" value="1"/>
</dbReference>
<dbReference type="InterPro" id="IPR004792">
    <property type="entry name" value="BaiN-like"/>
</dbReference>
<accession>A0A8I0MT82</accession>
<dbReference type="AlphaFoldDB" id="A0A8I0MT82"/>
<dbReference type="NCBIfam" id="TIGR00275">
    <property type="entry name" value="aminoacetone oxidase family FAD-binding enzyme"/>
    <property type="match status" value="1"/>
</dbReference>
<evidence type="ECO:0000313" key="7">
    <source>
        <dbReference type="Proteomes" id="UP000660708"/>
    </source>
</evidence>